<evidence type="ECO:0000313" key="5">
    <source>
        <dbReference type="Proteomes" id="UP000014760"/>
    </source>
</evidence>
<dbReference type="AlphaFoldDB" id="R7VJJ0"/>
<dbReference type="OMA" id="KTEMSEW"/>
<keyword evidence="1" id="KW-0472">Membrane</keyword>
<dbReference type="Pfam" id="PF05050">
    <property type="entry name" value="Methyltransf_21"/>
    <property type="match status" value="1"/>
</dbReference>
<dbReference type="Gene3D" id="3.40.50.150">
    <property type="entry name" value="Vaccinia Virus protein VP39"/>
    <property type="match status" value="1"/>
</dbReference>
<dbReference type="InterPro" id="IPR029063">
    <property type="entry name" value="SAM-dependent_MTases_sf"/>
</dbReference>
<dbReference type="OrthoDB" id="6352234at2759"/>
<dbReference type="PANTHER" id="PTHR34009:SF2">
    <property type="entry name" value="PROTEIN STAR"/>
    <property type="match status" value="1"/>
</dbReference>
<feature type="domain" description="Methyltransferase FkbM" evidence="2">
    <location>
        <begin position="150"/>
        <end position="316"/>
    </location>
</feature>
<evidence type="ECO:0000256" key="1">
    <source>
        <dbReference type="SAM" id="Phobius"/>
    </source>
</evidence>
<keyword evidence="1" id="KW-0812">Transmembrane</keyword>
<dbReference type="GO" id="GO:0006888">
    <property type="term" value="P:endoplasmic reticulum to Golgi vesicle-mediated transport"/>
    <property type="evidence" value="ECO:0007669"/>
    <property type="project" value="TreeGrafter"/>
</dbReference>
<dbReference type="GO" id="GO:0016197">
    <property type="term" value="P:endosomal transport"/>
    <property type="evidence" value="ECO:0007669"/>
    <property type="project" value="TreeGrafter"/>
</dbReference>
<keyword evidence="1" id="KW-1133">Transmembrane helix</keyword>
<evidence type="ECO:0000313" key="4">
    <source>
        <dbReference type="EnsemblMetazoa" id="CapteP229317"/>
    </source>
</evidence>
<proteinExistence type="predicted"/>
<protein>
    <recommendedName>
        <fullName evidence="2">Methyltransferase FkbM domain-containing protein</fullName>
    </recommendedName>
</protein>
<evidence type="ECO:0000313" key="3">
    <source>
        <dbReference type="EMBL" id="ELU18752.1"/>
    </source>
</evidence>
<reference evidence="4" key="3">
    <citation type="submission" date="2015-06" db="UniProtKB">
        <authorList>
            <consortium name="EnsemblMetazoa"/>
        </authorList>
    </citation>
    <scope>IDENTIFICATION</scope>
</reference>
<dbReference type="InterPro" id="IPR006342">
    <property type="entry name" value="FkbM_mtfrase"/>
</dbReference>
<organism evidence="3">
    <name type="scientific">Capitella teleta</name>
    <name type="common">Polychaete worm</name>
    <dbReference type="NCBI Taxonomy" id="283909"/>
    <lineage>
        <taxon>Eukaryota</taxon>
        <taxon>Metazoa</taxon>
        <taxon>Spiralia</taxon>
        <taxon>Lophotrochozoa</taxon>
        <taxon>Annelida</taxon>
        <taxon>Polychaeta</taxon>
        <taxon>Sedentaria</taxon>
        <taxon>Scolecida</taxon>
        <taxon>Capitellidae</taxon>
        <taxon>Capitella</taxon>
    </lineage>
</organism>
<dbReference type="GO" id="GO:0031902">
    <property type="term" value="C:late endosome membrane"/>
    <property type="evidence" value="ECO:0007669"/>
    <property type="project" value="TreeGrafter"/>
</dbReference>
<evidence type="ECO:0000259" key="2">
    <source>
        <dbReference type="Pfam" id="PF05050"/>
    </source>
</evidence>
<gene>
    <name evidence="3" type="ORF">CAPTEDRAFT_229317</name>
</gene>
<dbReference type="EnsemblMetazoa" id="CapteT229317">
    <property type="protein sequence ID" value="CapteP229317"/>
    <property type="gene ID" value="CapteG229317"/>
</dbReference>
<dbReference type="Proteomes" id="UP000014760">
    <property type="component" value="Unassembled WGS sequence"/>
</dbReference>
<name>R7VJJ0_CAPTE</name>
<dbReference type="InterPro" id="IPR053202">
    <property type="entry name" value="EGF_Rcpt_Signaling_Reg"/>
</dbReference>
<dbReference type="EMBL" id="AMQN01000514">
    <property type="status" value="NOT_ANNOTATED_CDS"/>
    <property type="molecule type" value="Genomic_DNA"/>
</dbReference>
<feature type="transmembrane region" description="Helical" evidence="1">
    <location>
        <begin position="34"/>
        <end position="57"/>
    </location>
</feature>
<dbReference type="GO" id="GO:0005789">
    <property type="term" value="C:endoplasmic reticulum membrane"/>
    <property type="evidence" value="ECO:0007669"/>
    <property type="project" value="TreeGrafter"/>
</dbReference>
<reference evidence="5" key="1">
    <citation type="submission" date="2012-12" db="EMBL/GenBank/DDBJ databases">
        <authorList>
            <person name="Hellsten U."/>
            <person name="Grimwood J."/>
            <person name="Chapman J.A."/>
            <person name="Shapiro H."/>
            <person name="Aerts A."/>
            <person name="Otillar R.P."/>
            <person name="Terry A.Y."/>
            <person name="Boore J.L."/>
            <person name="Simakov O."/>
            <person name="Marletaz F."/>
            <person name="Cho S.-J."/>
            <person name="Edsinger-Gonzales E."/>
            <person name="Havlak P."/>
            <person name="Kuo D.-H."/>
            <person name="Larsson T."/>
            <person name="Lv J."/>
            <person name="Arendt D."/>
            <person name="Savage R."/>
            <person name="Osoegawa K."/>
            <person name="de Jong P."/>
            <person name="Lindberg D.R."/>
            <person name="Seaver E.C."/>
            <person name="Weisblat D.A."/>
            <person name="Putnam N.H."/>
            <person name="Grigoriev I.V."/>
            <person name="Rokhsar D.S."/>
        </authorList>
    </citation>
    <scope>NUCLEOTIDE SEQUENCE</scope>
    <source>
        <strain evidence="5">I ESC-2004</strain>
    </source>
</reference>
<dbReference type="GO" id="GO:0005794">
    <property type="term" value="C:Golgi apparatus"/>
    <property type="evidence" value="ECO:0007669"/>
    <property type="project" value="TreeGrafter"/>
</dbReference>
<keyword evidence="5" id="KW-1185">Reference proteome</keyword>
<sequence length="360" mass="41095">MTNSYDAFKQWTGGQRLQVAIWRRKLRWWFSGRMIVLFLLGLVTAEIIVYCIINASWSPEQEFNNPFGPEAGRHLSMMRLTSSDLLLIESGQLEHDDPLLLRFIQQRVLYPPSTPYKLDEPSREDYSQGGQSSLIDKVLSNMHHGFFVEVGVGSGENKSNSLFFERSRNWTGLLVEPNPQEFRNLLRKGRKAYHLDMCMSPDNTTSSRKLRTLKGSMSGLRGYVDNLHAGYDITKNPAYQGDMSVQCVPLAAVMDALGLRSIDYLSLDVEGAEEDMLRSILANDIDINVIGVDYSVYGTSWDQQKRTLEKLKALRAIVEEKGMHQEMAIVVNQPEFWSITNRAFKERYGSYVIFAKKTLI</sequence>
<dbReference type="HOGENOM" id="CLU_769959_0_0_1"/>
<dbReference type="GO" id="GO:0005886">
    <property type="term" value="C:plasma membrane"/>
    <property type="evidence" value="ECO:0007669"/>
    <property type="project" value="TreeGrafter"/>
</dbReference>
<reference evidence="3 5" key="2">
    <citation type="journal article" date="2013" name="Nature">
        <title>Insights into bilaterian evolution from three spiralian genomes.</title>
        <authorList>
            <person name="Simakov O."/>
            <person name="Marletaz F."/>
            <person name="Cho S.J."/>
            <person name="Edsinger-Gonzales E."/>
            <person name="Havlak P."/>
            <person name="Hellsten U."/>
            <person name="Kuo D.H."/>
            <person name="Larsson T."/>
            <person name="Lv J."/>
            <person name="Arendt D."/>
            <person name="Savage R."/>
            <person name="Osoegawa K."/>
            <person name="de Jong P."/>
            <person name="Grimwood J."/>
            <person name="Chapman J.A."/>
            <person name="Shapiro H."/>
            <person name="Aerts A."/>
            <person name="Otillar R.P."/>
            <person name="Terry A.Y."/>
            <person name="Boore J.L."/>
            <person name="Grigoriev I.V."/>
            <person name="Lindberg D.R."/>
            <person name="Seaver E.C."/>
            <person name="Weisblat D.A."/>
            <person name="Putnam N.H."/>
            <person name="Rokhsar D.S."/>
        </authorList>
    </citation>
    <scope>NUCLEOTIDE SEQUENCE</scope>
    <source>
        <strain evidence="3 5">I ESC-2004</strain>
    </source>
</reference>
<dbReference type="PANTHER" id="PTHR34009">
    <property type="entry name" value="PROTEIN STAR"/>
    <property type="match status" value="1"/>
</dbReference>
<dbReference type="EMBL" id="KB291799">
    <property type="protein sequence ID" value="ELU18752.1"/>
    <property type="molecule type" value="Genomic_DNA"/>
</dbReference>
<accession>R7VJJ0</accession>
<dbReference type="SUPFAM" id="SSF53335">
    <property type="entry name" value="S-adenosyl-L-methionine-dependent methyltransferases"/>
    <property type="match status" value="1"/>
</dbReference>